<dbReference type="SMART" id="SM00418">
    <property type="entry name" value="HTH_ARSR"/>
    <property type="match status" value="1"/>
</dbReference>
<evidence type="ECO:0000313" key="6">
    <source>
        <dbReference type="Proteomes" id="UP000671399"/>
    </source>
</evidence>
<keyword evidence="6" id="KW-1185">Reference proteome</keyword>
<sequence length="96" mass="10710">MTPGTGPGSIEEVSDLLRTIAHPTRLRILRHLIEGDACVTELSTTLDVPMPYVSHQLRLLRNAHLVRRYRGSGRMYYGLTGIPAVALVLEVLRFCP</sequence>
<evidence type="ECO:0000256" key="2">
    <source>
        <dbReference type="ARBA" id="ARBA00023125"/>
    </source>
</evidence>
<dbReference type="EMBL" id="JAGFWR010000004">
    <property type="protein sequence ID" value="MBO4161333.1"/>
    <property type="molecule type" value="Genomic_DNA"/>
</dbReference>
<evidence type="ECO:0000256" key="3">
    <source>
        <dbReference type="ARBA" id="ARBA00023163"/>
    </source>
</evidence>
<protein>
    <submittedName>
        <fullName evidence="5">Winged helix-turn-helix transcriptional regulator</fullName>
    </submittedName>
</protein>
<dbReference type="PANTHER" id="PTHR43132:SF2">
    <property type="entry name" value="ARSENICAL RESISTANCE OPERON REPRESSOR ARSR-RELATED"/>
    <property type="match status" value="1"/>
</dbReference>
<gene>
    <name evidence="5" type="ORF">JQN83_10985</name>
</gene>
<dbReference type="RefSeq" id="WP_208566995.1">
    <property type="nucleotide sequence ID" value="NZ_JAGFWR010000004.1"/>
</dbReference>
<dbReference type="NCBIfam" id="NF033788">
    <property type="entry name" value="HTH_metalloreg"/>
    <property type="match status" value="1"/>
</dbReference>
<accession>A0ABS3V6U0</accession>
<keyword evidence="1" id="KW-0805">Transcription regulation</keyword>
<name>A0ABS3V6U0_9ACTN</name>
<evidence type="ECO:0000313" key="5">
    <source>
        <dbReference type="EMBL" id="MBO4161333.1"/>
    </source>
</evidence>
<dbReference type="InterPro" id="IPR011991">
    <property type="entry name" value="ArsR-like_HTH"/>
</dbReference>
<dbReference type="Pfam" id="PF01022">
    <property type="entry name" value="HTH_5"/>
    <property type="match status" value="1"/>
</dbReference>
<proteinExistence type="predicted"/>
<dbReference type="PANTHER" id="PTHR43132">
    <property type="entry name" value="ARSENICAL RESISTANCE OPERON REPRESSOR ARSR-RELATED"/>
    <property type="match status" value="1"/>
</dbReference>
<keyword evidence="2" id="KW-0238">DNA-binding</keyword>
<dbReference type="PRINTS" id="PR00778">
    <property type="entry name" value="HTHARSR"/>
</dbReference>
<dbReference type="InterPro" id="IPR001845">
    <property type="entry name" value="HTH_ArsR_DNA-bd_dom"/>
</dbReference>
<dbReference type="InterPro" id="IPR051011">
    <property type="entry name" value="Metal_resp_trans_reg"/>
</dbReference>
<dbReference type="CDD" id="cd00090">
    <property type="entry name" value="HTH_ARSR"/>
    <property type="match status" value="1"/>
</dbReference>
<organism evidence="5 6">
    <name type="scientific">Micromonospora antibiotica</name>
    <dbReference type="NCBI Taxonomy" id="2807623"/>
    <lineage>
        <taxon>Bacteria</taxon>
        <taxon>Bacillati</taxon>
        <taxon>Actinomycetota</taxon>
        <taxon>Actinomycetes</taxon>
        <taxon>Micromonosporales</taxon>
        <taxon>Micromonosporaceae</taxon>
        <taxon>Micromonospora</taxon>
    </lineage>
</organism>
<dbReference type="Proteomes" id="UP000671399">
    <property type="component" value="Unassembled WGS sequence"/>
</dbReference>
<evidence type="ECO:0000256" key="1">
    <source>
        <dbReference type="ARBA" id="ARBA00023015"/>
    </source>
</evidence>
<dbReference type="InterPro" id="IPR036390">
    <property type="entry name" value="WH_DNA-bd_sf"/>
</dbReference>
<evidence type="ECO:0000259" key="4">
    <source>
        <dbReference type="PROSITE" id="PS50987"/>
    </source>
</evidence>
<dbReference type="InterPro" id="IPR036388">
    <property type="entry name" value="WH-like_DNA-bd_sf"/>
</dbReference>
<feature type="domain" description="HTH arsR-type" evidence="4">
    <location>
        <begin position="5"/>
        <end position="96"/>
    </location>
</feature>
<keyword evidence="3" id="KW-0804">Transcription</keyword>
<dbReference type="SUPFAM" id="SSF46785">
    <property type="entry name" value="Winged helix' DNA-binding domain"/>
    <property type="match status" value="1"/>
</dbReference>
<reference evidence="5 6" key="1">
    <citation type="submission" date="2021-03" db="EMBL/GenBank/DDBJ databases">
        <authorList>
            <person name="Lee D.-H."/>
        </authorList>
    </citation>
    <scope>NUCLEOTIDE SEQUENCE [LARGE SCALE GENOMIC DNA]</scope>
    <source>
        <strain evidence="5 6">MMS20-R2-23</strain>
    </source>
</reference>
<comment type="caution">
    <text evidence="5">The sequence shown here is derived from an EMBL/GenBank/DDBJ whole genome shotgun (WGS) entry which is preliminary data.</text>
</comment>
<dbReference type="PROSITE" id="PS50987">
    <property type="entry name" value="HTH_ARSR_2"/>
    <property type="match status" value="1"/>
</dbReference>
<dbReference type="Gene3D" id="1.10.10.10">
    <property type="entry name" value="Winged helix-like DNA-binding domain superfamily/Winged helix DNA-binding domain"/>
    <property type="match status" value="1"/>
</dbReference>